<gene>
    <name evidence="1" type="ORF">EVAR_76770_1</name>
</gene>
<sequence>MNCLSNVSCTLTTKKNLALPTQVASELHAMVNNMKDAVNKKGKKLLVSTTKWKLGISEENESWINTTKMRSQRSTCGVTRKDRCRNSDVRERCGLKKDVIKIEGAILVIWKGLVPAFDAVAVTALVLARHSVSTSVPFLILISILALDFFPCPAFDHDSCMVHGFNSTKSRQMILAQMS</sequence>
<dbReference type="Proteomes" id="UP000299102">
    <property type="component" value="Unassembled WGS sequence"/>
</dbReference>
<proteinExistence type="predicted"/>
<dbReference type="AlphaFoldDB" id="A0A4C1SVV5"/>
<evidence type="ECO:0000313" key="1">
    <source>
        <dbReference type="EMBL" id="GBP05338.1"/>
    </source>
</evidence>
<dbReference type="OrthoDB" id="425681at2759"/>
<evidence type="ECO:0000313" key="2">
    <source>
        <dbReference type="Proteomes" id="UP000299102"/>
    </source>
</evidence>
<organism evidence="1 2">
    <name type="scientific">Eumeta variegata</name>
    <name type="common">Bagworm moth</name>
    <name type="synonym">Eumeta japonica</name>
    <dbReference type="NCBI Taxonomy" id="151549"/>
    <lineage>
        <taxon>Eukaryota</taxon>
        <taxon>Metazoa</taxon>
        <taxon>Ecdysozoa</taxon>
        <taxon>Arthropoda</taxon>
        <taxon>Hexapoda</taxon>
        <taxon>Insecta</taxon>
        <taxon>Pterygota</taxon>
        <taxon>Neoptera</taxon>
        <taxon>Endopterygota</taxon>
        <taxon>Lepidoptera</taxon>
        <taxon>Glossata</taxon>
        <taxon>Ditrysia</taxon>
        <taxon>Tineoidea</taxon>
        <taxon>Psychidae</taxon>
        <taxon>Oiketicinae</taxon>
        <taxon>Eumeta</taxon>
    </lineage>
</organism>
<name>A0A4C1SVV5_EUMVA</name>
<dbReference type="EMBL" id="BGZK01000017">
    <property type="protein sequence ID" value="GBP05338.1"/>
    <property type="molecule type" value="Genomic_DNA"/>
</dbReference>
<protein>
    <submittedName>
        <fullName evidence="1">Uncharacterized protein</fullName>
    </submittedName>
</protein>
<reference evidence="1 2" key="1">
    <citation type="journal article" date="2019" name="Commun. Biol.">
        <title>The bagworm genome reveals a unique fibroin gene that provides high tensile strength.</title>
        <authorList>
            <person name="Kono N."/>
            <person name="Nakamura H."/>
            <person name="Ohtoshi R."/>
            <person name="Tomita M."/>
            <person name="Numata K."/>
            <person name="Arakawa K."/>
        </authorList>
    </citation>
    <scope>NUCLEOTIDE SEQUENCE [LARGE SCALE GENOMIC DNA]</scope>
</reference>
<keyword evidence="2" id="KW-1185">Reference proteome</keyword>
<accession>A0A4C1SVV5</accession>
<comment type="caution">
    <text evidence="1">The sequence shown here is derived from an EMBL/GenBank/DDBJ whole genome shotgun (WGS) entry which is preliminary data.</text>
</comment>